<dbReference type="GO" id="GO:0008855">
    <property type="term" value="F:exodeoxyribonuclease VII activity"/>
    <property type="evidence" value="ECO:0007669"/>
    <property type="project" value="UniProtKB-UniRule"/>
</dbReference>
<dbReference type="RefSeq" id="WP_078923901.1">
    <property type="nucleotide sequence ID" value="NZ_FUYB01000023.1"/>
</dbReference>
<protein>
    <recommendedName>
        <fullName evidence="6">Exodeoxyribonuclease 7 small subunit</fullName>
        <ecNumber evidence="6">3.1.11.6</ecNumber>
    </recommendedName>
    <alternativeName>
        <fullName evidence="6">Exodeoxyribonuclease VII small subunit</fullName>
        <shortName evidence="6">Exonuclease VII small subunit</shortName>
    </alternativeName>
</protein>
<dbReference type="InterPro" id="IPR003761">
    <property type="entry name" value="Exonuc_VII_S"/>
</dbReference>
<evidence type="ECO:0000313" key="7">
    <source>
        <dbReference type="EMBL" id="SKA93084.1"/>
    </source>
</evidence>
<comment type="function">
    <text evidence="6">Bidirectionally degrades single-stranded DNA into large acid-insoluble oligonucleotides, which are then degraded further into small acid-soluble oligonucleotides.</text>
</comment>
<dbReference type="Pfam" id="PF02609">
    <property type="entry name" value="Exonuc_VII_S"/>
    <property type="match status" value="1"/>
</dbReference>
<evidence type="ECO:0000256" key="5">
    <source>
        <dbReference type="ARBA" id="ARBA00022839"/>
    </source>
</evidence>
<reference evidence="7 8" key="1">
    <citation type="submission" date="2017-02" db="EMBL/GenBank/DDBJ databases">
        <authorList>
            <person name="Peterson S.W."/>
        </authorList>
    </citation>
    <scope>NUCLEOTIDE SEQUENCE [LARGE SCALE GENOMIC DNA]</scope>
    <source>
        <strain evidence="7 8">ATCC 49788</strain>
    </source>
</reference>
<dbReference type="NCBIfam" id="NF002140">
    <property type="entry name" value="PRK00977.1-4"/>
    <property type="match status" value="1"/>
</dbReference>
<dbReference type="EMBL" id="FUYB01000023">
    <property type="protein sequence ID" value="SKA93084.1"/>
    <property type="molecule type" value="Genomic_DNA"/>
</dbReference>
<dbReference type="GO" id="GO:0009318">
    <property type="term" value="C:exodeoxyribonuclease VII complex"/>
    <property type="evidence" value="ECO:0007669"/>
    <property type="project" value="UniProtKB-UniRule"/>
</dbReference>
<gene>
    <name evidence="6" type="primary">xseB</name>
    <name evidence="7" type="ORF">SAMN02745130_03465</name>
</gene>
<proteinExistence type="inferred from homology"/>
<dbReference type="InterPro" id="IPR037004">
    <property type="entry name" value="Exonuc_VII_ssu_sf"/>
</dbReference>
<keyword evidence="5 6" id="KW-0269">Exonuclease</keyword>
<dbReference type="GO" id="GO:0005829">
    <property type="term" value="C:cytosol"/>
    <property type="evidence" value="ECO:0007669"/>
    <property type="project" value="TreeGrafter"/>
</dbReference>
<comment type="catalytic activity">
    <reaction evidence="6">
        <text>Exonucleolytic cleavage in either 5'- to 3'- or 3'- to 5'-direction to yield nucleoside 5'-phosphates.</text>
        <dbReference type="EC" id="3.1.11.6"/>
    </reaction>
</comment>
<dbReference type="SUPFAM" id="SSF116842">
    <property type="entry name" value="XseB-like"/>
    <property type="match status" value="1"/>
</dbReference>
<dbReference type="NCBIfam" id="TIGR01280">
    <property type="entry name" value="xseB"/>
    <property type="match status" value="1"/>
</dbReference>
<dbReference type="Gene3D" id="1.10.287.1040">
    <property type="entry name" value="Exonuclease VII, small subunit"/>
    <property type="match status" value="1"/>
</dbReference>
<dbReference type="PANTHER" id="PTHR34137">
    <property type="entry name" value="EXODEOXYRIBONUCLEASE 7 SMALL SUBUNIT"/>
    <property type="match status" value="1"/>
</dbReference>
<keyword evidence="4 6" id="KW-0378">Hydrolase</keyword>
<comment type="similarity">
    <text evidence="1 6">Belongs to the XseB family.</text>
</comment>
<dbReference type="Proteomes" id="UP000190460">
    <property type="component" value="Unassembled WGS sequence"/>
</dbReference>
<dbReference type="HAMAP" id="MF_00337">
    <property type="entry name" value="Exonuc_7_S"/>
    <property type="match status" value="1"/>
</dbReference>
<evidence type="ECO:0000313" key="8">
    <source>
        <dbReference type="Proteomes" id="UP000190460"/>
    </source>
</evidence>
<evidence type="ECO:0000256" key="4">
    <source>
        <dbReference type="ARBA" id="ARBA00022801"/>
    </source>
</evidence>
<dbReference type="PANTHER" id="PTHR34137:SF1">
    <property type="entry name" value="EXODEOXYRIBONUCLEASE 7 SMALL SUBUNIT"/>
    <property type="match status" value="1"/>
</dbReference>
<sequence length="78" mass="8810">MAKKETTKPDFEQSLQELEALVLRMESGDLSLEASLKEFERGVQLTRQCQAELTAAEQRIKLLAADGTHTEFKEDKAQ</sequence>
<evidence type="ECO:0000256" key="2">
    <source>
        <dbReference type="ARBA" id="ARBA00022490"/>
    </source>
</evidence>
<keyword evidence="3 6" id="KW-0540">Nuclease</keyword>
<dbReference type="PIRSF" id="PIRSF006488">
    <property type="entry name" value="Exonuc_VII_S"/>
    <property type="match status" value="1"/>
</dbReference>
<accession>A0A1T4XUA1</accession>
<keyword evidence="8" id="KW-1185">Reference proteome</keyword>
<dbReference type="STRING" id="92487.SAMN02745130_03465"/>
<evidence type="ECO:0000256" key="6">
    <source>
        <dbReference type="HAMAP-Rule" id="MF_00337"/>
    </source>
</evidence>
<name>A0A1T4XUA1_9GAMM</name>
<organism evidence="7 8">
    <name type="scientific">Thiothrix eikelboomii</name>
    <dbReference type="NCBI Taxonomy" id="92487"/>
    <lineage>
        <taxon>Bacteria</taxon>
        <taxon>Pseudomonadati</taxon>
        <taxon>Pseudomonadota</taxon>
        <taxon>Gammaproteobacteria</taxon>
        <taxon>Thiotrichales</taxon>
        <taxon>Thiotrichaceae</taxon>
        <taxon>Thiothrix</taxon>
    </lineage>
</organism>
<dbReference type="EC" id="3.1.11.6" evidence="6"/>
<dbReference type="OrthoDB" id="9801128at2"/>
<comment type="subcellular location">
    <subcellularLocation>
        <location evidence="6">Cytoplasm</location>
    </subcellularLocation>
</comment>
<comment type="subunit">
    <text evidence="6">Heterooligomer composed of large and small subunits.</text>
</comment>
<evidence type="ECO:0000256" key="3">
    <source>
        <dbReference type="ARBA" id="ARBA00022722"/>
    </source>
</evidence>
<dbReference type="GO" id="GO:0006308">
    <property type="term" value="P:DNA catabolic process"/>
    <property type="evidence" value="ECO:0007669"/>
    <property type="project" value="UniProtKB-UniRule"/>
</dbReference>
<dbReference type="AlphaFoldDB" id="A0A1T4XUA1"/>
<evidence type="ECO:0000256" key="1">
    <source>
        <dbReference type="ARBA" id="ARBA00009998"/>
    </source>
</evidence>
<keyword evidence="2 6" id="KW-0963">Cytoplasm</keyword>